<dbReference type="Proteomes" id="UP000198790">
    <property type="component" value="Unassembled WGS sequence"/>
</dbReference>
<evidence type="ECO:0000313" key="2">
    <source>
        <dbReference type="EMBL" id="SFB56271.1"/>
    </source>
</evidence>
<feature type="chain" id="PRO_5011709827" evidence="1">
    <location>
        <begin position="25"/>
        <end position="240"/>
    </location>
</feature>
<evidence type="ECO:0000256" key="1">
    <source>
        <dbReference type="SAM" id="SignalP"/>
    </source>
</evidence>
<organism evidence="2 3">
    <name type="scientific">Algoriphagus aquimarinus</name>
    <dbReference type="NCBI Taxonomy" id="237018"/>
    <lineage>
        <taxon>Bacteria</taxon>
        <taxon>Pseudomonadati</taxon>
        <taxon>Bacteroidota</taxon>
        <taxon>Cytophagia</taxon>
        <taxon>Cytophagales</taxon>
        <taxon>Cyclobacteriaceae</taxon>
        <taxon>Algoriphagus</taxon>
    </lineage>
</organism>
<keyword evidence="1" id="KW-0732">Signal</keyword>
<protein>
    <submittedName>
        <fullName evidence="2">Uncharacterized protein</fullName>
    </submittedName>
</protein>
<sequence>MLKINFFTPFILFFIWTASSFAQSQTYLSLYKEQLPYFQEIITGGQYKEPPLNYEGDPYYLNRKFGIGSLSINKITYTEVPLLYDENADAVITFHPIHRQKILIKPEKIEEVQLEDGSVFRRLQGNDSYGRHKNGFYRVLQDGEIKVLMKHYKYVDPTKEVGKFTHRFVESTDYFYWHSGDFVLIRKKKQAIKSLGLTKKEVNKYMRDKSIYFSMEKEKYILELARLKDSKVETFKGFVE</sequence>
<proteinExistence type="predicted"/>
<reference evidence="2 3" key="1">
    <citation type="submission" date="2016-10" db="EMBL/GenBank/DDBJ databases">
        <authorList>
            <person name="de Groot N.N."/>
        </authorList>
    </citation>
    <scope>NUCLEOTIDE SEQUENCE [LARGE SCALE GENOMIC DNA]</scope>
    <source>
        <strain evidence="2 3">DSM 23399</strain>
    </source>
</reference>
<accession>A0A1I1C129</accession>
<keyword evidence="3" id="KW-1185">Reference proteome</keyword>
<dbReference type="OrthoDB" id="655382at2"/>
<name>A0A1I1C129_9BACT</name>
<dbReference type="RefSeq" id="WP_092900647.1">
    <property type="nucleotide sequence ID" value="NZ_CAXBKE010000021.1"/>
</dbReference>
<evidence type="ECO:0000313" key="3">
    <source>
        <dbReference type="Proteomes" id="UP000198790"/>
    </source>
</evidence>
<dbReference type="EMBL" id="FOKK01000020">
    <property type="protein sequence ID" value="SFB56271.1"/>
    <property type="molecule type" value="Genomic_DNA"/>
</dbReference>
<feature type="signal peptide" evidence="1">
    <location>
        <begin position="1"/>
        <end position="24"/>
    </location>
</feature>
<dbReference type="STRING" id="237018.SAMN04489723_12054"/>
<dbReference type="AlphaFoldDB" id="A0A1I1C129"/>
<gene>
    <name evidence="2" type="ORF">SAMN04489723_12054</name>
</gene>